<evidence type="ECO:0000313" key="2">
    <source>
        <dbReference type="EMBL" id="HJF09156.1"/>
    </source>
</evidence>
<reference evidence="2" key="2">
    <citation type="submission" date="2021-09" db="EMBL/GenBank/DDBJ databases">
        <authorList>
            <person name="Gilroy R."/>
        </authorList>
    </citation>
    <scope>NUCLEOTIDE SEQUENCE</scope>
    <source>
        <strain evidence="2">CHK165-8395</strain>
    </source>
</reference>
<dbReference type="Proteomes" id="UP000718012">
    <property type="component" value="Unassembled WGS sequence"/>
</dbReference>
<dbReference type="Pfam" id="PF12669">
    <property type="entry name" value="FeoB_associated"/>
    <property type="match status" value="1"/>
</dbReference>
<keyword evidence="1" id="KW-1133">Transmembrane helix</keyword>
<keyword evidence="1" id="KW-0472">Membrane</keyword>
<proteinExistence type="predicted"/>
<sequence length="60" mass="6648">MSVQDIIVYIIVLLCVMYTGKHFFKFFRKKRTGISGCGCGCSGCAMSNKQSCKDMGKAKK</sequence>
<name>A0A921FFX0_9BACT</name>
<evidence type="ECO:0000313" key="3">
    <source>
        <dbReference type="Proteomes" id="UP000718012"/>
    </source>
</evidence>
<comment type="caution">
    <text evidence="2">The sequence shown here is derived from an EMBL/GenBank/DDBJ whole genome shotgun (WGS) entry which is preliminary data.</text>
</comment>
<reference evidence="2" key="1">
    <citation type="journal article" date="2021" name="PeerJ">
        <title>Extensive microbial diversity within the chicken gut microbiome revealed by metagenomics and culture.</title>
        <authorList>
            <person name="Gilroy R."/>
            <person name="Ravi A."/>
            <person name="Getino M."/>
            <person name="Pursley I."/>
            <person name="Horton D.L."/>
            <person name="Alikhan N.F."/>
            <person name="Baker D."/>
            <person name="Gharbi K."/>
            <person name="Hall N."/>
            <person name="Watson M."/>
            <person name="Adriaenssens E.M."/>
            <person name="Foster-Nyarko E."/>
            <person name="Jarju S."/>
            <person name="Secka A."/>
            <person name="Antonio M."/>
            <person name="Oren A."/>
            <person name="Chaudhuri R.R."/>
            <person name="La Ragione R."/>
            <person name="Hildebrand F."/>
            <person name="Pallen M.J."/>
        </authorList>
    </citation>
    <scope>NUCLEOTIDE SEQUENCE</scope>
    <source>
        <strain evidence="2">CHK165-8395</strain>
    </source>
</reference>
<organism evidence="2 3">
    <name type="scientific">Phocaeicola coprocola</name>
    <dbReference type="NCBI Taxonomy" id="310298"/>
    <lineage>
        <taxon>Bacteria</taxon>
        <taxon>Pseudomonadati</taxon>
        <taxon>Bacteroidota</taxon>
        <taxon>Bacteroidia</taxon>
        <taxon>Bacteroidales</taxon>
        <taxon>Bacteroidaceae</taxon>
        <taxon>Phocaeicola</taxon>
    </lineage>
</organism>
<feature type="transmembrane region" description="Helical" evidence="1">
    <location>
        <begin position="6"/>
        <end position="24"/>
    </location>
</feature>
<gene>
    <name evidence="2" type="ORF">K8U81_13390</name>
</gene>
<evidence type="ECO:0000256" key="1">
    <source>
        <dbReference type="SAM" id="Phobius"/>
    </source>
</evidence>
<keyword evidence="1" id="KW-0812">Transmembrane</keyword>
<dbReference type="EMBL" id="DYXD01000283">
    <property type="protein sequence ID" value="HJF09156.1"/>
    <property type="molecule type" value="Genomic_DNA"/>
</dbReference>
<accession>A0A921FFX0</accession>
<protein>
    <submittedName>
        <fullName evidence="2">FeoB-associated Cys-rich membrane protein</fullName>
    </submittedName>
</protein>
<dbReference type="AlphaFoldDB" id="A0A921FFX0"/>